<comment type="caution">
    <text evidence="3">The sequence shown here is derived from an EMBL/GenBank/DDBJ whole genome shotgun (WGS) entry which is preliminary data.</text>
</comment>
<keyword evidence="2" id="KW-0732">Signal</keyword>
<evidence type="ECO:0000256" key="2">
    <source>
        <dbReference type="SAM" id="SignalP"/>
    </source>
</evidence>
<evidence type="ECO:0008006" key="5">
    <source>
        <dbReference type="Google" id="ProtNLM"/>
    </source>
</evidence>
<feature type="compositionally biased region" description="Basic and acidic residues" evidence="1">
    <location>
        <begin position="115"/>
        <end position="124"/>
    </location>
</feature>
<accession>A0ABQ8FKF9</accession>
<keyword evidence="4" id="KW-1185">Reference proteome</keyword>
<protein>
    <recommendedName>
        <fullName evidence="5">Cystatin domain-containing protein</fullName>
    </recommendedName>
</protein>
<gene>
    <name evidence="3" type="ORF">BASA50_003477</name>
</gene>
<evidence type="ECO:0000313" key="3">
    <source>
        <dbReference type="EMBL" id="KAH6598437.1"/>
    </source>
</evidence>
<name>A0ABQ8FKF9_9FUNG</name>
<organism evidence="3 4">
    <name type="scientific">Batrachochytrium salamandrivorans</name>
    <dbReference type="NCBI Taxonomy" id="1357716"/>
    <lineage>
        <taxon>Eukaryota</taxon>
        <taxon>Fungi</taxon>
        <taxon>Fungi incertae sedis</taxon>
        <taxon>Chytridiomycota</taxon>
        <taxon>Chytridiomycota incertae sedis</taxon>
        <taxon>Chytridiomycetes</taxon>
        <taxon>Rhizophydiales</taxon>
        <taxon>Rhizophydiales incertae sedis</taxon>
        <taxon>Batrachochytrium</taxon>
    </lineage>
</organism>
<evidence type="ECO:0000313" key="4">
    <source>
        <dbReference type="Proteomes" id="UP001648503"/>
    </source>
</evidence>
<feature type="region of interest" description="Disordered" evidence="1">
    <location>
        <begin position="112"/>
        <end position="131"/>
    </location>
</feature>
<reference evidence="3 4" key="1">
    <citation type="submission" date="2021-02" db="EMBL/GenBank/DDBJ databases">
        <title>Variation within the Batrachochytrium salamandrivorans European outbreak.</title>
        <authorList>
            <person name="Kelly M."/>
            <person name="Pasmans F."/>
            <person name="Shea T.P."/>
            <person name="Munoz J.F."/>
            <person name="Carranza S."/>
            <person name="Cuomo C.A."/>
            <person name="Martel A."/>
        </authorList>
    </citation>
    <scope>NUCLEOTIDE SEQUENCE [LARGE SCALE GENOMIC DNA]</scope>
    <source>
        <strain evidence="3 4">AMFP18/2</strain>
    </source>
</reference>
<feature type="compositionally biased region" description="Basic and acidic residues" evidence="1">
    <location>
        <begin position="33"/>
        <end position="43"/>
    </location>
</feature>
<feature type="chain" id="PRO_5046617458" description="Cystatin domain-containing protein" evidence="2">
    <location>
        <begin position="19"/>
        <end position="212"/>
    </location>
</feature>
<feature type="region of interest" description="Disordered" evidence="1">
    <location>
        <begin position="21"/>
        <end position="44"/>
    </location>
</feature>
<dbReference type="Proteomes" id="UP001648503">
    <property type="component" value="Unassembled WGS sequence"/>
</dbReference>
<evidence type="ECO:0000256" key="1">
    <source>
        <dbReference type="SAM" id="MobiDB-lite"/>
    </source>
</evidence>
<sequence>MKFNAIVVAAMVITSVNAGGKKGLRGRLGKNGRMTESESKERPNQFQFPQPTIEAETNGWGNGEGEIDCSSMFSKLEELQSKIPGPAQNFDNQLPSLHAITKKMVHWTTTQNGDTSKEHGEDGAKVQNTKKLKDPSGKYFEARSNLKETRHDLSVLNGDYYRFWLIFTTQCDPTKYPNLMNPDELKKKEGSFFIKDVELPEDMRGTSSAWAF</sequence>
<dbReference type="EMBL" id="JAFCIX010000102">
    <property type="protein sequence ID" value="KAH6598437.1"/>
    <property type="molecule type" value="Genomic_DNA"/>
</dbReference>
<feature type="signal peptide" evidence="2">
    <location>
        <begin position="1"/>
        <end position="18"/>
    </location>
</feature>
<proteinExistence type="predicted"/>